<protein>
    <submittedName>
        <fullName evidence="1">Uncharacterized protein</fullName>
    </submittedName>
</protein>
<evidence type="ECO:0000313" key="1">
    <source>
        <dbReference type="EMBL" id="ALL68098.1"/>
    </source>
</evidence>
<dbReference type="AlphaFoldDB" id="A0A0P0RHQ9"/>
<reference evidence="1 2" key="1">
    <citation type="journal article" date="2014" name="Genome Announc.">
        <title>Draft Genome Sequence of the Haloacid-Degrading Burkholderia caribensis Strain MBA4.</title>
        <authorList>
            <person name="Pan Y."/>
            <person name="Kong K.F."/>
            <person name="Tsang J.S."/>
        </authorList>
    </citation>
    <scope>NUCLEOTIDE SEQUENCE [LARGE SCALE GENOMIC DNA]</scope>
    <source>
        <strain evidence="1 2">MBA4</strain>
    </source>
</reference>
<dbReference type="Proteomes" id="UP000019146">
    <property type="component" value="Chromosome 2"/>
</dbReference>
<gene>
    <name evidence="1" type="ORF">K788_0000791</name>
</gene>
<dbReference type="EMBL" id="CP012747">
    <property type="protein sequence ID" value="ALL68098.1"/>
    <property type="molecule type" value="Genomic_DNA"/>
</dbReference>
<organism evidence="1 2">
    <name type="scientific">Paraburkholderia caribensis MBA4</name>
    <dbReference type="NCBI Taxonomy" id="1323664"/>
    <lineage>
        <taxon>Bacteria</taxon>
        <taxon>Pseudomonadati</taxon>
        <taxon>Pseudomonadota</taxon>
        <taxon>Betaproteobacteria</taxon>
        <taxon>Burkholderiales</taxon>
        <taxon>Burkholderiaceae</taxon>
        <taxon>Paraburkholderia</taxon>
    </lineage>
</organism>
<sequence length="48" mass="5474">MPCELNCRLLALASLQLGRRLRHSPGDFYFHPTLKISAILPTANDYLF</sequence>
<accession>A0A0P0RHQ9</accession>
<name>A0A0P0RHQ9_9BURK</name>
<evidence type="ECO:0000313" key="2">
    <source>
        <dbReference type="Proteomes" id="UP000019146"/>
    </source>
</evidence>
<dbReference type="KEGG" id="bcai:K788_0000791"/>
<proteinExistence type="predicted"/>